<reference evidence="2" key="1">
    <citation type="submission" date="2022-10" db="EMBL/GenBank/DDBJ databases">
        <authorList>
            <person name="Chen Y."/>
            <person name="Dougan E. K."/>
            <person name="Chan C."/>
            <person name="Rhodes N."/>
            <person name="Thang M."/>
        </authorList>
    </citation>
    <scope>NUCLEOTIDE SEQUENCE</scope>
</reference>
<proteinExistence type="predicted"/>
<feature type="compositionally biased region" description="Acidic residues" evidence="1">
    <location>
        <begin position="1002"/>
        <end position="1014"/>
    </location>
</feature>
<feature type="compositionally biased region" description="Polar residues" evidence="1">
    <location>
        <begin position="1073"/>
        <end position="1090"/>
    </location>
</feature>
<dbReference type="EMBL" id="CAMXCT010002059">
    <property type="protein sequence ID" value="CAI3995338.1"/>
    <property type="molecule type" value="Genomic_DNA"/>
</dbReference>
<feature type="compositionally biased region" description="Low complexity" evidence="1">
    <location>
        <begin position="1100"/>
        <end position="1109"/>
    </location>
</feature>
<dbReference type="AlphaFoldDB" id="A0A9P1CQH7"/>
<organism evidence="2">
    <name type="scientific">Cladocopium goreaui</name>
    <dbReference type="NCBI Taxonomy" id="2562237"/>
    <lineage>
        <taxon>Eukaryota</taxon>
        <taxon>Sar</taxon>
        <taxon>Alveolata</taxon>
        <taxon>Dinophyceae</taxon>
        <taxon>Suessiales</taxon>
        <taxon>Symbiodiniaceae</taxon>
        <taxon>Cladocopium</taxon>
    </lineage>
</organism>
<evidence type="ECO:0000313" key="4">
    <source>
        <dbReference type="Proteomes" id="UP001152797"/>
    </source>
</evidence>
<feature type="region of interest" description="Disordered" evidence="1">
    <location>
        <begin position="89"/>
        <end position="129"/>
    </location>
</feature>
<comment type="caution">
    <text evidence="2">The sequence shown here is derived from an EMBL/GenBank/DDBJ whole genome shotgun (WGS) entry which is preliminary data.</text>
</comment>
<dbReference type="Proteomes" id="UP001152797">
    <property type="component" value="Unassembled WGS sequence"/>
</dbReference>
<evidence type="ECO:0000256" key="1">
    <source>
        <dbReference type="SAM" id="MobiDB-lite"/>
    </source>
</evidence>
<reference evidence="3" key="2">
    <citation type="submission" date="2024-04" db="EMBL/GenBank/DDBJ databases">
        <authorList>
            <person name="Chen Y."/>
            <person name="Shah S."/>
            <person name="Dougan E. K."/>
            <person name="Thang M."/>
            <person name="Chan C."/>
        </authorList>
    </citation>
    <scope>NUCLEOTIDE SEQUENCE [LARGE SCALE GENOMIC DNA]</scope>
</reference>
<dbReference type="EMBL" id="CAMXCT030002059">
    <property type="protein sequence ID" value="CAL4782650.1"/>
    <property type="molecule type" value="Genomic_DNA"/>
</dbReference>
<evidence type="ECO:0000313" key="2">
    <source>
        <dbReference type="EMBL" id="CAI3995338.1"/>
    </source>
</evidence>
<feature type="compositionally biased region" description="Low complexity" evidence="1">
    <location>
        <begin position="1195"/>
        <end position="1215"/>
    </location>
</feature>
<feature type="region of interest" description="Disordered" evidence="1">
    <location>
        <begin position="957"/>
        <end position="1250"/>
    </location>
</feature>
<feature type="compositionally biased region" description="Basic residues" evidence="1">
    <location>
        <begin position="963"/>
        <end position="995"/>
    </location>
</feature>
<dbReference type="EMBL" id="CAMXCT020002059">
    <property type="protein sequence ID" value="CAL1148713.1"/>
    <property type="molecule type" value="Genomic_DNA"/>
</dbReference>
<name>A0A9P1CQH7_9DINO</name>
<gene>
    <name evidence="2" type="ORF">C1SCF055_LOCUS21916</name>
</gene>
<evidence type="ECO:0000313" key="3">
    <source>
        <dbReference type="EMBL" id="CAL1148713.1"/>
    </source>
</evidence>
<accession>A0A9P1CQH7</accession>
<keyword evidence="4" id="KW-1185">Reference proteome</keyword>
<protein>
    <submittedName>
        <fullName evidence="2">Uncharacterized protein</fullName>
    </submittedName>
</protein>
<sequence>MAAAWSVLSDEGKVRGSMDRASLIDVVVFVAMADKVRRSTQKRWGNQTIDMVETLVNSMALFLASCIRQEALRICDAVADIDSRSIPSRRILRSPPATDPSPGQPNSSLVPFDPLNEDDGAEQPAATRSRKSKVMVDLNSIWELYSDSLSMGVSLPTLARTRRKDRGAGVSEESTLYWTRKIENIYGRRSGMSMAGCQYYSVACDASRHSCRETLVSCVWSTDNQVGCYANSQVMKSGGTLLAPGEALLDDEVEELAATRQIERLASYRLMQAVSYQLKFLTGKSFSAFMLDETDPLALALAPLSPDVVRVLKQNSVFVHNKATRETKQLDWSGARSKPVLSLIMDQVPCGCAFAGFLAGSDRCLMHYSFSALLVGCACVVAACATNFLFEHLECWDPLHRLINDMKHGMAFGPKEISNRLQTALLSSTYLFNLNYKPFKGGSFHADKKELLQHFMATTSEDSDLFSEYAVLISMDFKQQIRTAEDFRDLWSSLASELESFRLKKSLVKSGRWFSWHTAAEEHMNEWHALQMLLRHQFPDMDHPDKTDKKSFKDLRNDSGGLKLALKCTTFQNWLGVQVLMLGGRPMWNWWSKTIREIKSPQDGLRNFITMSSTWRSDLQLQELAGCLQNAVEIKRVAQYCAVAGCSPEDFAKQLWYYVVGLLCYRVGSLSKHECAPYCFAPILGPEGVASHAAGEMMLGDWKTLCILEQAASPGAADLAMEMRNCIYPPMRLAFNLLETGDRRSGPGAGVITSSGSEDRFLCVSNLRWCIIGWPFCLVTNEDKEEYYLDPCGSASIFFMHKMDDFECSSVEPALQLEEGKIAAHFDVFENSLRCCLRFFSSDLVQHELLFIAELCGNQVSKTKGRAALLELLALQVGDQDFADCVVQADAKCKKKASAGGNGEDDERDWQDDLAEMILESMDREELSDFKDILQRVSTKDKMKKKLQWANLLEKHLQEKKERKAKGRGKGKRGKGRGKGRGAKGRGKASVRRRLSFATSEADGDDQGFDAPDDENGRNSSSGSGIKRRKIAAPGPAADEACGAGLEANDAEMPPSVLEVDDNDPMDADLAPANTSSNQPLDEQSDSTMGEEQCESDVPAAAEQPDAAAFGDVWSCESEVPAVDEEPDSATALGQQCESDVPTAVDGQPDSTTAGGESDVFADVDEQPASGPPAALDGGSAESSPTPAAGAGEEPLVPAASSSSSDPPVPLASLPEHGPAQPPASEPGSERAPYVRGPTLHHSPACLREVSPPGCAILLNCSLID</sequence>